<protein>
    <submittedName>
        <fullName evidence="1">Uncharacterized protein</fullName>
    </submittedName>
</protein>
<evidence type="ECO:0000313" key="2">
    <source>
        <dbReference type="Proteomes" id="UP001164929"/>
    </source>
</evidence>
<name>A0AAD6R4G1_9ROSI</name>
<dbReference type="AlphaFoldDB" id="A0AAD6R4G1"/>
<keyword evidence="2" id="KW-1185">Reference proteome</keyword>
<dbReference type="Proteomes" id="UP001164929">
    <property type="component" value="Chromosome 4"/>
</dbReference>
<dbReference type="EMBL" id="JAQIZT010000004">
    <property type="protein sequence ID" value="KAJ7002161.1"/>
    <property type="molecule type" value="Genomic_DNA"/>
</dbReference>
<gene>
    <name evidence="1" type="ORF">NC653_012277</name>
</gene>
<reference evidence="1 2" key="1">
    <citation type="journal article" date="2023" name="Mol. Ecol. Resour.">
        <title>Chromosome-level genome assembly of a triploid poplar Populus alba 'Berolinensis'.</title>
        <authorList>
            <person name="Chen S."/>
            <person name="Yu Y."/>
            <person name="Wang X."/>
            <person name="Wang S."/>
            <person name="Zhang T."/>
            <person name="Zhou Y."/>
            <person name="He R."/>
            <person name="Meng N."/>
            <person name="Wang Y."/>
            <person name="Liu W."/>
            <person name="Liu Z."/>
            <person name="Liu J."/>
            <person name="Guo Q."/>
            <person name="Huang H."/>
            <person name="Sederoff R.R."/>
            <person name="Wang G."/>
            <person name="Qu G."/>
            <person name="Chen S."/>
        </authorList>
    </citation>
    <scope>NUCLEOTIDE SEQUENCE [LARGE SCALE GENOMIC DNA]</scope>
    <source>
        <strain evidence="1">SC-2020</strain>
    </source>
</reference>
<proteinExistence type="predicted"/>
<evidence type="ECO:0000313" key="1">
    <source>
        <dbReference type="EMBL" id="KAJ7002161.1"/>
    </source>
</evidence>
<organism evidence="1 2">
    <name type="scientific">Populus alba x Populus x berolinensis</name>
    <dbReference type="NCBI Taxonomy" id="444605"/>
    <lineage>
        <taxon>Eukaryota</taxon>
        <taxon>Viridiplantae</taxon>
        <taxon>Streptophyta</taxon>
        <taxon>Embryophyta</taxon>
        <taxon>Tracheophyta</taxon>
        <taxon>Spermatophyta</taxon>
        <taxon>Magnoliopsida</taxon>
        <taxon>eudicotyledons</taxon>
        <taxon>Gunneridae</taxon>
        <taxon>Pentapetalae</taxon>
        <taxon>rosids</taxon>
        <taxon>fabids</taxon>
        <taxon>Malpighiales</taxon>
        <taxon>Salicaceae</taxon>
        <taxon>Saliceae</taxon>
        <taxon>Populus</taxon>
    </lineage>
</organism>
<sequence length="67" mass="7596">METNDQLPGSIWILQTSCNTRFKREGWLPASFPLLPCSASMKMLWDDVHACGVRCSAHLLHLRAIKI</sequence>
<accession>A0AAD6R4G1</accession>
<comment type="caution">
    <text evidence="1">The sequence shown here is derived from an EMBL/GenBank/DDBJ whole genome shotgun (WGS) entry which is preliminary data.</text>
</comment>